<gene>
    <name evidence="13" type="ORF">KSP39_PZI019806</name>
</gene>
<dbReference type="PANTHER" id="PTHR14363:SF21">
    <property type="entry name" value="HEPARANASE-LIKE PROTEIN 1"/>
    <property type="match status" value="1"/>
</dbReference>
<keyword evidence="4 12" id="KW-0732">Signal</keyword>
<sequence length="541" mass="60097">MSFWILLCHLLLAFHVNAAQQQIIYRTIKVRGDATIATTNDDYVCATLDWWPADKCNYNQCPWGDSSLFNLDINHPFLASAIKAFNPLRIRLGGSLQDQLVYGTSNLGNSCLPFERMDDGLFGFSKGCLSLRRWDELNTLFQKTSAVVTFGLNALHGRHYIRHGVWGGAWNSTNARDFIRYTISKGYPVDSWEFGNELSGHGIGASVDATVYGGDLIGLKSVLDDLYKNISSKPLLLAPGGFYERQWYAQLLESSGSGVVDAVTHHIYNLGGGDDPHLSNKILDPQYLNLVSDTYIDLQNIIQKHGPWASSWVGEAGGAFNSGGRFISNTFLNSFWYLDQLGMASKFNTKAYCRQTLIGGNYGLLDTKTFVPNPDYYSALLWHRLMGKGVLSVDHNQSSFLRVYAHCSKEKAGISLVLINLSNSTEFRIRIQKEMNGTNSMECETKKNVSFPHGSKKTTPCVGTESSDNLNKREEYHLTAKDGNLRSRTMLLNGRALQLTEFGQIPDLVPSHVDDDNSPILASPLSIVFVVIPGFDVKACP</sequence>
<comment type="function">
    <text evidence="10">Endoglycosidase which is a cell surface and extracellular matrix-degrading enzyme. Cleaves heparan sulfate proteoglycans (HSPGs) into heparan sulfate side chains and core proteoglycans.</text>
</comment>
<reference evidence="13 14" key="1">
    <citation type="journal article" date="2022" name="Nat. Plants">
        <title>Genomes of leafy and leafless Platanthera orchids illuminate the evolution of mycoheterotrophy.</title>
        <authorList>
            <person name="Li M.H."/>
            <person name="Liu K.W."/>
            <person name="Li Z."/>
            <person name="Lu H.C."/>
            <person name="Ye Q.L."/>
            <person name="Zhang D."/>
            <person name="Wang J.Y."/>
            <person name="Li Y.F."/>
            <person name="Zhong Z.M."/>
            <person name="Liu X."/>
            <person name="Yu X."/>
            <person name="Liu D.K."/>
            <person name="Tu X.D."/>
            <person name="Liu B."/>
            <person name="Hao Y."/>
            <person name="Liao X.Y."/>
            <person name="Jiang Y.T."/>
            <person name="Sun W.H."/>
            <person name="Chen J."/>
            <person name="Chen Y.Q."/>
            <person name="Ai Y."/>
            <person name="Zhai J.W."/>
            <person name="Wu S.S."/>
            <person name="Zhou Z."/>
            <person name="Hsiao Y.Y."/>
            <person name="Wu W.L."/>
            <person name="Chen Y.Y."/>
            <person name="Lin Y.F."/>
            <person name="Hsu J.L."/>
            <person name="Li C.Y."/>
            <person name="Wang Z.W."/>
            <person name="Zhao X."/>
            <person name="Zhong W.Y."/>
            <person name="Ma X.K."/>
            <person name="Ma L."/>
            <person name="Huang J."/>
            <person name="Chen G.Z."/>
            <person name="Huang M.Z."/>
            <person name="Huang L."/>
            <person name="Peng D.H."/>
            <person name="Luo Y.B."/>
            <person name="Zou S.Q."/>
            <person name="Chen S.P."/>
            <person name="Lan S."/>
            <person name="Tsai W.C."/>
            <person name="Van de Peer Y."/>
            <person name="Liu Z.J."/>
        </authorList>
    </citation>
    <scope>NUCLEOTIDE SEQUENCE [LARGE SCALE GENOMIC DNA]</scope>
    <source>
        <strain evidence="13">Lor287</strain>
    </source>
</reference>
<evidence type="ECO:0000256" key="1">
    <source>
        <dbReference type="ARBA" id="ARBA00004613"/>
    </source>
</evidence>
<comment type="caution">
    <text evidence="13">The sequence shown here is derived from an EMBL/GenBank/DDBJ whole genome shotgun (WGS) entry which is preliminary data.</text>
</comment>
<evidence type="ECO:0000256" key="7">
    <source>
        <dbReference type="ARBA" id="ARBA00023180"/>
    </source>
</evidence>
<comment type="similarity">
    <text evidence="2">Belongs to the glycosyl hydrolase 79 family.</text>
</comment>
<organism evidence="13 14">
    <name type="scientific">Platanthera zijinensis</name>
    <dbReference type="NCBI Taxonomy" id="2320716"/>
    <lineage>
        <taxon>Eukaryota</taxon>
        <taxon>Viridiplantae</taxon>
        <taxon>Streptophyta</taxon>
        <taxon>Embryophyta</taxon>
        <taxon>Tracheophyta</taxon>
        <taxon>Spermatophyta</taxon>
        <taxon>Magnoliopsida</taxon>
        <taxon>Liliopsida</taxon>
        <taxon>Asparagales</taxon>
        <taxon>Orchidaceae</taxon>
        <taxon>Orchidoideae</taxon>
        <taxon>Orchideae</taxon>
        <taxon>Orchidinae</taxon>
        <taxon>Platanthera</taxon>
    </lineage>
</organism>
<evidence type="ECO:0000256" key="8">
    <source>
        <dbReference type="ARBA" id="ARBA00023228"/>
    </source>
</evidence>
<evidence type="ECO:0000313" key="13">
    <source>
        <dbReference type="EMBL" id="KAK8924058.1"/>
    </source>
</evidence>
<evidence type="ECO:0000256" key="11">
    <source>
        <dbReference type="SAM" id="MobiDB-lite"/>
    </source>
</evidence>
<dbReference type="GO" id="GO:0005576">
    <property type="term" value="C:extracellular region"/>
    <property type="evidence" value="ECO:0007669"/>
    <property type="project" value="UniProtKB-SubCell"/>
</dbReference>
<dbReference type="GO" id="GO:0009505">
    <property type="term" value="C:plant-type cell wall"/>
    <property type="evidence" value="ECO:0007669"/>
    <property type="project" value="TreeGrafter"/>
</dbReference>
<protein>
    <submittedName>
        <fullName evidence="13">Heparanase-like protein 1</fullName>
    </submittedName>
</protein>
<evidence type="ECO:0000313" key="14">
    <source>
        <dbReference type="Proteomes" id="UP001418222"/>
    </source>
</evidence>
<evidence type="ECO:0000256" key="4">
    <source>
        <dbReference type="ARBA" id="ARBA00022729"/>
    </source>
</evidence>
<feature type="region of interest" description="Disordered" evidence="11">
    <location>
        <begin position="445"/>
        <end position="468"/>
    </location>
</feature>
<evidence type="ECO:0000256" key="2">
    <source>
        <dbReference type="ARBA" id="ARBA00009800"/>
    </source>
</evidence>
<dbReference type="Proteomes" id="UP001418222">
    <property type="component" value="Unassembled WGS sequence"/>
</dbReference>
<dbReference type="GO" id="GO:0005765">
    <property type="term" value="C:lysosomal membrane"/>
    <property type="evidence" value="ECO:0007669"/>
    <property type="project" value="UniProtKB-SubCell"/>
</dbReference>
<proteinExistence type="inferred from homology"/>
<dbReference type="GO" id="GO:0004566">
    <property type="term" value="F:beta-glucuronidase activity"/>
    <property type="evidence" value="ECO:0007669"/>
    <property type="project" value="TreeGrafter"/>
</dbReference>
<evidence type="ECO:0000256" key="3">
    <source>
        <dbReference type="ARBA" id="ARBA00022525"/>
    </source>
</evidence>
<dbReference type="SUPFAM" id="SSF51445">
    <property type="entry name" value="(Trans)glycosidases"/>
    <property type="match status" value="1"/>
</dbReference>
<dbReference type="InterPro" id="IPR017853">
    <property type="entry name" value="GH"/>
</dbReference>
<evidence type="ECO:0000256" key="9">
    <source>
        <dbReference type="ARBA" id="ARBA00023765"/>
    </source>
</evidence>
<evidence type="ECO:0000256" key="5">
    <source>
        <dbReference type="ARBA" id="ARBA00022801"/>
    </source>
</evidence>
<dbReference type="PANTHER" id="PTHR14363">
    <property type="entry name" value="HEPARANASE-RELATED"/>
    <property type="match status" value="1"/>
</dbReference>
<dbReference type="FunFam" id="3.20.20.80:FF:000023">
    <property type="entry name" value="heparanase-like protein 3"/>
    <property type="match status" value="1"/>
</dbReference>
<dbReference type="AlphaFoldDB" id="A0AAP0B1X5"/>
<keyword evidence="6" id="KW-0472">Membrane</keyword>
<evidence type="ECO:0000256" key="6">
    <source>
        <dbReference type="ARBA" id="ARBA00023136"/>
    </source>
</evidence>
<keyword evidence="8" id="KW-0458">Lysosome</keyword>
<evidence type="ECO:0000256" key="12">
    <source>
        <dbReference type="SAM" id="SignalP"/>
    </source>
</evidence>
<comment type="subcellular location">
    <subcellularLocation>
        <location evidence="9">Lysosome membrane</location>
        <topology evidence="9">Peripheral membrane protein</topology>
    </subcellularLocation>
    <subcellularLocation>
        <location evidence="1">Secreted</location>
    </subcellularLocation>
</comment>
<feature type="chain" id="PRO_5043040562" evidence="12">
    <location>
        <begin position="20"/>
        <end position="541"/>
    </location>
</feature>
<feature type="signal peptide" evidence="12">
    <location>
        <begin position="1"/>
        <end position="19"/>
    </location>
</feature>
<keyword evidence="14" id="KW-1185">Reference proteome</keyword>
<keyword evidence="3" id="KW-0964">Secreted</keyword>
<dbReference type="EMBL" id="JBBWWQ010000017">
    <property type="protein sequence ID" value="KAK8924058.1"/>
    <property type="molecule type" value="Genomic_DNA"/>
</dbReference>
<keyword evidence="7" id="KW-0325">Glycoprotein</keyword>
<dbReference type="InterPro" id="IPR005199">
    <property type="entry name" value="Glyco_hydro_79"/>
</dbReference>
<evidence type="ECO:0000256" key="10">
    <source>
        <dbReference type="ARBA" id="ARBA00055929"/>
    </source>
</evidence>
<keyword evidence="5" id="KW-0378">Hydrolase</keyword>
<name>A0AAP0B1X5_9ASPA</name>
<dbReference type="Gene3D" id="3.20.20.80">
    <property type="entry name" value="Glycosidases"/>
    <property type="match status" value="1"/>
</dbReference>
<dbReference type="Pfam" id="PF03662">
    <property type="entry name" value="Glyco_hydro_79n"/>
    <property type="match status" value="1"/>
</dbReference>
<accession>A0AAP0B1X5</accession>